<keyword evidence="4" id="KW-1185">Reference proteome</keyword>
<feature type="chain" id="PRO_5011720817" evidence="2">
    <location>
        <begin position="23"/>
        <end position="150"/>
    </location>
</feature>
<feature type="coiled-coil region" evidence="1">
    <location>
        <begin position="31"/>
        <end position="110"/>
    </location>
</feature>
<proteinExistence type="predicted"/>
<keyword evidence="2" id="KW-0732">Signal</keyword>
<dbReference type="Proteomes" id="UP000198893">
    <property type="component" value="Unassembled WGS sequence"/>
</dbReference>
<name>A0A1H8WJZ9_9RHOB</name>
<feature type="signal peptide" evidence="2">
    <location>
        <begin position="1"/>
        <end position="22"/>
    </location>
</feature>
<dbReference type="EMBL" id="FODS01000073">
    <property type="protein sequence ID" value="SEP27985.1"/>
    <property type="molecule type" value="Genomic_DNA"/>
</dbReference>
<gene>
    <name evidence="3" type="ORF">SAMN04490248_1732</name>
</gene>
<sequence length="150" mass="16481">MTTLNTLRAVGLIALLAVPAAAQDTDTLTTSEEVRAEISEAMEAIAAYSEQEREQALAEAREALNQLDAEIERREQALRENWSEMSDAARETAEARLRDLRQARNRLGERYGALESGASSAWDELKTGFSDAWGAFSEAWSAADEDASNK</sequence>
<dbReference type="SUPFAM" id="SSF58113">
    <property type="entry name" value="Apolipoprotein A-I"/>
    <property type="match status" value="1"/>
</dbReference>
<evidence type="ECO:0000313" key="3">
    <source>
        <dbReference type="EMBL" id="SEP27985.1"/>
    </source>
</evidence>
<organism evidence="3 4">
    <name type="scientific">Salinihabitans flavidus</name>
    <dbReference type="NCBI Taxonomy" id="569882"/>
    <lineage>
        <taxon>Bacteria</taxon>
        <taxon>Pseudomonadati</taxon>
        <taxon>Pseudomonadota</taxon>
        <taxon>Alphaproteobacteria</taxon>
        <taxon>Rhodobacterales</taxon>
        <taxon>Roseobacteraceae</taxon>
        <taxon>Salinihabitans</taxon>
    </lineage>
</organism>
<reference evidence="3 4" key="1">
    <citation type="submission" date="2016-10" db="EMBL/GenBank/DDBJ databases">
        <authorList>
            <person name="de Groot N.N."/>
        </authorList>
    </citation>
    <scope>NUCLEOTIDE SEQUENCE [LARGE SCALE GENOMIC DNA]</scope>
    <source>
        <strain evidence="3 4">DSM 27842</strain>
    </source>
</reference>
<evidence type="ECO:0000256" key="1">
    <source>
        <dbReference type="SAM" id="Coils"/>
    </source>
</evidence>
<protein>
    <submittedName>
        <fullName evidence="3">Uncharacterized protein</fullName>
    </submittedName>
</protein>
<keyword evidence="1" id="KW-0175">Coiled coil</keyword>
<dbReference type="STRING" id="569882.SAMN04490248_1732"/>
<dbReference type="OrthoDB" id="7865349at2"/>
<dbReference type="AlphaFoldDB" id="A0A1H8WJZ9"/>
<evidence type="ECO:0000313" key="4">
    <source>
        <dbReference type="Proteomes" id="UP000198893"/>
    </source>
</evidence>
<evidence type="ECO:0000256" key="2">
    <source>
        <dbReference type="SAM" id="SignalP"/>
    </source>
</evidence>
<dbReference type="RefSeq" id="WP_093120890.1">
    <property type="nucleotide sequence ID" value="NZ_FODS01000073.1"/>
</dbReference>
<accession>A0A1H8WJZ9</accession>